<dbReference type="RefSeq" id="WP_109872359.1">
    <property type="nucleotide sequence ID" value="NZ_QGNA01000004.1"/>
</dbReference>
<reference evidence="4" key="1">
    <citation type="submission" date="2018-05" db="EMBL/GenBank/DDBJ databases">
        <authorList>
            <person name="Du Z."/>
            <person name="Wang X."/>
        </authorList>
    </citation>
    <scope>NUCLEOTIDE SEQUENCE [LARGE SCALE GENOMIC DNA]</scope>
    <source>
        <strain evidence="4">CQN31</strain>
    </source>
</reference>
<proteinExistence type="predicted"/>
<dbReference type="InterPro" id="IPR025711">
    <property type="entry name" value="PepSY"/>
</dbReference>
<feature type="domain" description="PepSY" evidence="2">
    <location>
        <begin position="16"/>
        <end position="90"/>
    </location>
</feature>
<dbReference type="Proteomes" id="UP000245765">
    <property type="component" value="Unassembled WGS sequence"/>
</dbReference>
<sequence>MTGRILRCATLALCGALMALPAAGPARADDDDCRGGGISRAQAIQIARSLGMVRVQEVECDDDEWEVEGRDPAGREMEVEIDRRTGRVIEVERD</sequence>
<dbReference type="AlphaFoldDB" id="A0A317FBX2"/>
<accession>A0A317FBX2</accession>
<dbReference type="EMBL" id="QGNA01000004">
    <property type="protein sequence ID" value="PWS35993.1"/>
    <property type="molecule type" value="Genomic_DNA"/>
</dbReference>
<dbReference type="Pfam" id="PF13670">
    <property type="entry name" value="PepSY_2"/>
    <property type="match status" value="1"/>
</dbReference>
<keyword evidence="4" id="KW-1185">Reference proteome</keyword>
<evidence type="ECO:0000259" key="2">
    <source>
        <dbReference type="Pfam" id="PF13670"/>
    </source>
</evidence>
<comment type="caution">
    <text evidence="3">The sequence shown here is derived from an EMBL/GenBank/DDBJ whole genome shotgun (WGS) entry which is preliminary data.</text>
</comment>
<evidence type="ECO:0000313" key="4">
    <source>
        <dbReference type="Proteomes" id="UP000245765"/>
    </source>
</evidence>
<feature type="signal peptide" evidence="1">
    <location>
        <begin position="1"/>
        <end position="28"/>
    </location>
</feature>
<name>A0A317FBX2_9PROT</name>
<dbReference type="Gene3D" id="3.10.450.40">
    <property type="match status" value="1"/>
</dbReference>
<feature type="chain" id="PRO_5016369851" description="PepSY domain-containing protein" evidence="1">
    <location>
        <begin position="29"/>
        <end position="94"/>
    </location>
</feature>
<evidence type="ECO:0000256" key="1">
    <source>
        <dbReference type="SAM" id="SignalP"/>
    </source>
</evidence>
<gene>
    <name evidence="3" type="ORF">DFH01_17455</name>
</gene>
<keyword evidence="1" id="KW-0732">Signal</keyword>
<organism evidence="3 4">
    <name type="scientific">Falsiroseomonas bella</name>
    <dbReference type="NCBI Taxonomy" id="2184016"/>
    <lineage>
        <taxon>Bacteria</taxon>
        <taxon>Pseudomonadati</taxon>
        <taxon>Pseudomonadota</taxon>
        <taxon>Alphaproteobacteria</taxon>
        <taxon>Acetobacterales</taxon>
        <taxon>Roseomonadaceae</taxon>
        <taxon>Falsiroseomonas</taxon>
    </lineage>
</organism>
<protein>
    <recommendedName>
        <fullName evidence="2">PepSY domain-containing protein</fullName>
    </recommendedName>
</protein>
<evidence type="ECO:0000313" key="3">
    <source>
        <dbReference type="EMBL" id="PWS35993.1"/>
    </source>
</evidence>